<evidence type="ECO:0000313" key="4">
    <source>
        <dbReference type="Proteomes" id="UP000271705"/>
    </source>
</evidence>
<dbReference type="NCBIfam" id="NF041922">
    <property type="entry name" value="DLP_LeoA_gen"/>
    <property type="match status" value="1"/>
</dbReference>
<evidence type="ECO:0000313" key="3">
    <source>
        <dbReference type="EMBL" id="RTQ89641.1"/>
    </source>
</evidence>
<dbReference type="SUPFAM" id="SSF52540">
    <property type="entry name" value="P-loop containing nucleoside triphosphate hydrolases"/>
    <property type="match status" value="1"/>
</dbReference>
<name>A0A3S0HHX0_STEMA</name>
<dbReference type="Gene3D" id="3.40.50.300">
    <property type="entry name" value="P-loop containing nucleotide triphosphate hydrolases"/>
    <property type="match status" value="1"/>
</dbReference>
<dbReference type="Proteomes" id="UP000271705">
    <property type="component" value="Unassembled WGS sequence"/>
</dbReference>
<proteinExistence type="predicted"/>
<protein>
    <submittedName>
        <fullName evidence="3">Labile enterotoxin output A</fullName>
    </submittedName>
</protein>
<dbReference type="AlphaFoldDB" id="A0A3S0HHX0"/>
<feature type="domain" description="Dynamin-like helical" evidence="2">
    <location>
        <begin position="209"/>
        <end position="543"/>
    </location>
</feature>
<dbReference type="InterPro" id="IPR006073">
    <property type="entry name" value="GTP-bd"/>
</dbReference>
<dbReference type="GO" id="GO:0005525">
    <property type="term" value="F:GTP binding"/>
    <property type="evidence" value="ECO:0007669"/>
    <property type="project" value="InterPro"/>
</dbReference>
<organism evidence="3 4">
    <name type="scientific">Stenotrophomonas maltophilia</name>
    <name type="common">Pseudomonas maltophilia</name>
    <name type="synonym">Xanthomonas maltophilia</name>
    <dbReference type="NCBI Taxonomy" id="40324"/>
    <lineage>
        <taxon>Bacteria</taxon>
        <taxon>Pseudomonadati</taxon>
        <taxon>Pseudomonadota</taxon>
        <taxon>Gammaproteobacteria</taxon>
        <taxon>Lysobacterales</taxon>
        <taxon>Lysobacteraceae</taxon>
        <taxon>Stenotrophomonas</taxon>
        <taxon>Stenotrophomonas maltophilia group</taxon>
    </lineage>
</organism>
<dbReference type="EMBL" id="RXLZ01000021">
    <property type="protein sequence ID" value="RTQ89641.1"/>
    <property type="molecule type" value="Genomic_DNA"/>
</dbReference>
<dbReference type="Pfam" id="PF01926">
    <property type="entry name" value="MMR_HSR1"/>
    <property type="match status" value="1"/>
</dbReference>
<dbReference type="InterPro" id="IPR049678">
    <property type="entry name" value="LeoA-like"/>
</dbReference>
<evidence type="ECO:0000259" key="1">
    <source>
        <dbReference type="Pfam" id="PF01926"/>
    </source>
</evidence>
<dbReference type="RefSeq" id="WP_126928804.1">
    <property type="nucleotide sequence ID" value="NZ_RXLZ01000021.1"/>
</dbReference>
<evidence type="ECO:0000259" key="2">
    <source>
        <dbReference type="Pfam" id="PF18709"/>
    </source>
</evidence>
<comment type="caution">
    <text evidence="3">The sequence shown here is derived from an EMBL/GenBank/DDBJ whole genome shotgun (WGS) entry which is preliminary data.</text>
</comment>
<sequence>MDTTLERFKAQQERAAGMLRDLLSFLKAGEDFGVTMDDAFERKLEAAIGTVMGERLKVALVGGFSEGKTSIAAAWMNRLDRDGMKISQRESTDHVLEYPVGDDLLLVDTPGLFGEREVDGETYKELTRKYVSEANLVLYVMDPTNPVKESHKAELIWLFRDLALLSRTVFVLSRFDAVADLEDEGEYQRLLEVKRSAVRQRLVELIALSPGEAEALSIVAVSANPYEQGIEYWLANQDQHRQLSRIGLLQQATVGQIRSSGGTDRLVADTRVAIIGDVLSKHLPIAVERGALINAEVERLAETVQDLSTQFSATVEEARDAEAQISRFLGQYFADLILQAKGADMQTWTDFFEREVGADGIIIRMRLQEEYSKSLRTAKLNLEAVQGSFVEEINHFNTVVSSLGQQGVKYLLDAKLVNNKSVLMMRDGVVSAGKMVGFDLGKNLKFAPWGAHKLAGGVNGALAGLGIALEVWDSYQAFEKEQKFKAGVAEFVAMLESQRELLYQELDGTAGDSRFVRIYFPDLHELHEVLNSLKSALDDMSSRKVRFDSWHRQADALRGEYKRLRAG</sequence>
<feature type="domain" description="G" evidence="1">
    <location>
        <begin position="57"/>
        <end position="150"/>
    </location>
</feature>
<dbReference type="InterPro" id="IPR040576">
    <property type="entry name" value="DLP_helical"/>
</dbReference>
<dbReference type="InterPro" id="IPR027417">
    <property type="entry name" value="P-loop_NTPase"/>
</dbReference>
<reference evidence="3 4" key="1">
    <citation type="submission" date="2018-12" db="EMBL/GenBank/DDBJ databases">
        <authorList>
            <person name="Kartti S."/>
            <person name="Manni A."/>
            <person name="Chemao El Fihri M.W."/>
            <person name="Laamarti M."/>
            <person name="Temsamani L."/>
            <person name="El Jamali J.E."/>
            <person name="Ouadghiri M."/>
            <person name="Ibrahimi A."/>
            <person name="Filati-Maltouf A."/>
        </authorList>
    </citation>
    <scope>NUCLEOTIDE SEQUENCE [LARGE SCALE GENOMIC DNA]</scope>
    <source>
        <strain evidence="3 4">MDMC339</strain>
    </source>
</reference>
<dbReference type="Pfam" id="PF18709">
    <property type="entry name" value="DLP_helical"/>
    <property type="match status" value="1"/>
</dbReference>
<gene>
    <name evidence="3" type="ORF">EKL94_08925</name>
</gene>
<accession>A0A3S0HHX0</accession>